<dbReference type="OrthoDB" id="657976at2"/>
<sequence length="249" mass="27649">MKYKKSPSKLLLILILSLSYIPYGKSQEHLERLTIGSVQDDGNSSLQVANSVRIEGTESGVMFGEPFIPDGTIKRWVFQRRNDNFFGGGNNAFSIWADKSGGYFCPLVFSNNGDLFLNPGVNAVKGNVGIGTIHPTAKLTVAGAIHSTEIKVSVDAGADYVFHNEYKLPALGQVESFIKTHQHLPGIAPAGEMEKDGINLSEMNMKLLKKIEELTLYLIEQNREMQEYKKSLNELQKSIELLKTQQKNN</sequence>
<dbReference type="Proteomes" id="UP000245647">
    <property type="component" value="Unassembled WGS sequence"/>
</dbReference>
<name>A0A2U2P9P7_9SPHI</name>
<dbReference type="RefSeq" id="WP_109418370.1">
    <property type="nucleotide sequence ID" value="NZ_QEAS01000036.1"/>
</dbReference>
<feature type="coiled-coil region" evidence="1">
    <location>
        <begin position="211"/>
        <end position="245"/>
    </location>
</feature>
<keyword evidence="3" id="KW-1185">Reference proteome</keyword>
<accession>A0A2U2P9P7</accession>
<evidence type="ECO:0000313" key="3">
    <source>
        <dbReference type="Proteomes" id="UP000245647"/>
    </source>
</evidence>
<proteinExistence type="predicted"/>
<reference evidence="2 3" key="1">
    <citation type="submission" date="2018-04" db="EMBL/GenBank/DDBJ databases">
        <title>Pedobacter chongqingensis sp. nov., isolated from a rottenly hemp rope.</title>
        <authorList>
            <person name="Cai Y."/>
        </authorList>
    </citation>
    <scope>NUCLEOTIDE SEQUENCE [LARGE SCALE GENOMIC DNA]</scope>
    <source>
        <strain evidence="2 3">FJ4-8</strain>
    </source>
</reference>
<keyword evidence="1" id="KW-0175">Coiled coil</keyword>
<protein>
    <recommendedName>
        <fullName evidence="4">Cell wall anchor protein</fullName>
    </recommendedName>
</protein>
<dbReference type="EMBL" id="QEAS01000036">
    <property type="protein sequence ID" value="PWG78065.1"/>
    <property type="molecule type" value="Genomic_DNA"/>
</dbReference>
<organism evidence="2 3">
    <name type="scientific">Pararcticibacter amylolyticus</name>
    <dbReference type="NCBI Taxonomy" id="2173175"/>
    <lineage>
        <taxon>Bacteria</taxon>
        <taxon>Pseudomonadati</taxon>
        <taxon>Bacteroidota</taxon>
        <taxon>Sphingobacteriia</taxon>
        <taxon>Sphingobacteriales</taxon>
        <taxon>Sphingobacteriaceae</taxon>
        <taxon>Pararcticibacter</taxon>
    </lineage>
</organism>
<gene>
    <name evidence="2" type="ORF">DDR33_24140</name>
</gene>
<dbReference type="AlphaFoldDB" id="A0A2U2P9P7"/>
<evidence type="ECO:0008006" key="4">
    <source>
        <dbReference type="Google" id="ProtNLM"/>
    </source>
</evidence>
<evidence type="ECO:0000313" key="2">
    <source>
        <dbReference type="EMBL" id="PWG78065.1"/>
    </source>
</evidence>
<comment type="caution">
    <text evidence="2">The sequence shown here is derived from an EMBL/GenBank/DDBJ whole genome shotgun (WGS) entry which is preliminary data.</text>
</comment>
<evidence type="ECO:0000256" key="1">
    <source>
        <dbReference type="SAM" id="Coils"/>
    </source>
</evidence>